<protein>
    <submittedName>
        <fullName evidence="3">Phage shock protein C (PspC) family protein</fullName>
    </submittedName>
</protein>
<gene>
    <name evidence="3" type="ORF">SAMN02745244_01404</name>
</gene>
<feature type="domain" description="Phage shock protein PspC N-terminal" evidence="2">
    <location>
        <begin position="19"/>
        <end position="68"/>
    </location>
</feature>
<dbReference type="InterPro" id="IPR007168">
    <property type="entry name" value="Phageshock_PspC_N"/>
</dbReference>
<feature type="transmembrane region" description="Helical" evidence="1">
    <location>
        <begin position="114"/>
        <end position="130"/>
    </location>
</feature>
<sequence>MARDLDRNWLTESLAPVRRRNASGLGSGLSRAIAAQLGVDVVIVRVAFVVLTFCAGLGVALYCWGTLLTIGPRGTRPIDSLIDSFRSWSTGGQLALIIATSIAVVATVGSVTSLPWGMALLAVGLLALLLRRNRGHSGADVSTLPESADQDELIDDWRRRMSFAAGTNDAAPFLPTDLPLLPQTRPPAVAAPRPRSAWLMGTLFLGGASAVSVLCALVLGLTTPVSVAIACIVLGVALTIFAAVSRTRRVPRPFLAVCVVALVASGWLSSSAPLAEEPTDGAHVVRAVATDTKIDLTGLADVDHIEVIAVAASVEIIVPGTPEGGITTTQRFSHVESGLTGDRIWPGVRLTIDATASDVTIEEAAS</sequence>
<reference evidence="3 4" key="1">
    <citation type="submission" date="2016-11" db="EMBL/GenBank/DDBJ databases">
        <authorList>
            <person name="Jaros S."/>
            <person name="Januszkiewicz K."/>
            <person name="Wedrychowicz H."/>
        </authorList>
    </citation>
    <scope>NUCLEOTIDE SEQUENCE [LARGE SCALE GENOMIC DNA]</scope>
    <source>
        <strain evidence="3 4">DSM 12906</strain>
    </source>
</reference>
<dbReference type="RefSeq" id="WP_073186829.1">
    <property type="nucleotide sequence ID" value="NZ_FQZG01000021.1"/>
</dbReference>
<keyword evidence="1" id="KW-1133">Transmembrane helix</keyword>
<dbReference type="OrthoDB" id="3725366at2"/>
<accession>A0A1M6FCZ1</accession>
<keyword evidence="4" id="KW-1185">Reference proteome</keyword>
<evidence type="ECO:0000259" key="2">
    <source>
        <dbReference type="Pfam" id="PF04024"/>
    </source>
</evidence>
<feature type="transmembrane region" description="Helical" evidence="1">
    <location>
        <begin position="46"/>
        <end position="70"/>
    </location>
</feature>
<keyword evidence="1" id="KW-0472">Membrane</keyword>
<keyword evidence="1" id="KW-0812">Transmembrane</keyword>
<dbReference type="STRING" id="1123357.SAMN02745244_01404"/>
<organism evidence="3 4">
    <name type="scientific">Tessaracoccus bendigoensis DSM 12906</name>
    <dbReference type="NCBI Taxonomy" id="1123357"/>
    <lineage>
        <taxon>Bacteria</taxon>
        <taxon>Bacillati</taxon>
        <taxon>Actinomycetota</taxon>
        <taxon>Actinomycetes</taxon>
        <taxon>Propionibacteriales</taxon>
        <taxon>Propionibacteriaceae</taxon>
        <taxon>Tessaracoccus</taxon>
    </lineage>
</organism>
<feature type="transmembrane region" description="Helical" evidence="1">
    <location>
        <begin position="197"/>
        <end position="219"/>
    </location>
</feature>
<dbReference type="AlphaFoldDB" id="A0A1M6FCZ1"/>
<name>A0A1M6FCZ1_9ACTN</name>
<evidence type="ECO:0000313" key="3">
    <source>
        <dbReference type="EMBL" id="SHI95489.1"/>
    </source>
</evidence>
<dbReference type="Proteomes" id="UP000184512">
    <property type="component" value="Unassembled WGS sequence"/>
</dbReference>
<evidence type="ECO:0000256" key="1">
    <source>
        <dbReference type="SAM" id="Phobius"/>
    </source>
</evidence>
<dbReference type="EMBL" id="FQZG01000021">
    <property type="protein sequence ID" value="SHI95489.1"/>
    <property type="molecule type" value="Genomic_DNA"/>
</dbReference>
<evidence type="ECO:0000313" key="4">
    <source>
        <dbReference type="Proteomes" id="UP000184512"/>
    </source>
</evidence>
<feature type="transmembrane region" description="Helical" evidence="1">
    <location>
        <begin position="225"/>
        <end position="244"/>
    </location>
</feature>
<dbReference type="Pfam" id="PF04024">
    <property type="entry name" value="PspC"/>
    <property type="match status" value="1"/>
</dbReference>
<proteinExistence type="predicted"/>